<feature type="region of interest" description="Disordered" evidence="18">
    <location>
        <begin position="418"/>
        <end position="441"/>
    </location>
</feature>
<evidence type="ECO:0000256" key="18">
    <source>
        <dbReference type="SAM" id="MobiDB-lite"/>
    </source>
</evidence>
<evidence type="ECO:0000256" key="3">
    <source>
        <dbReference type="ARBA" id="ARBA00005719"/>
    </source>
</evidence>
<evidence type="ECO:0000256" key="9">
    <source>
        <dbReference type="ARBA" id="ARBA00022723"/>
    </source>
</evidence>
<evidence type="ECO:0000256" key="2">
    <source>
        <dbReference type="ARBA" id="ARBA00004496"/>
    </source>
</evidence>
<evidence type="ECO:0000313" key="21">
    <source>
        <dbReference type="EMBL" id="KYO44595.1"/>
    </source>
</evidence>
<evidence type="ECO:0000256" key="17">
    <source>
        <dbReference type="PROSITE-ProRule" id="PRU10141"/>
    </source>
</evidence>
<dbReference type="InterPro" id="IPR000961">
    <property type="entry name" value="AGC-kinase_C"/>
</dbReference>
<dbReference type="InterPro" id="IPR011009">
    <property type="entry name" value="Kinase-like_dom_sf"/>
</dbReference>
<evidence type="ECO:0000256" key="10">
    <source>
        <dbReference type="ARBA" id="ARBA00022741"/>
    </source>
</evidence>
<feature type="compositionally biased region" description="Low complexity" evidence="18">
    <location>
        <begin position="418"/>
        <end position="429"/>
    </location>
</feature>
<keyword evidence="5" id="KW-0963">Cytoplasm</keyword>
<reference evidence="21 22" key="1">
    <citation type="journal article" date="2012" name="Genome Biol.">
        <title>Sequencing three crocodilian genomes to illuminate the evolution of archosaurs and amniotes.</title>
        <authorList>
            <person name="St John J.A."/>
            <person name="Braun E.L."/>
            <person name="Isberg S.R."/>
            <person name="Miles L.G."/>
            <person name="Chong A.Y."/>
            <person name="Gongora J."/>
            <person name="Dalzell P."/>
            <person name="Moran C."/>
            <person name="Bed'hom B."/>
            <person name="Abzhanov A."/>
            <person name="Burgess S.C."/>
            <person name="Cooksey A.M."/>
            <person name="Castoe T.A."/>
            <person name="Crawford N.G."/>
            <person name="Densmore L.D."/>
            <person name="Drew J.C."/>
            <person name="Edwards S.V."/>
            <person name="Faircloth B.C."/>
            <person name="Fujita M.K."/>
            <person name="Greenwold M.J."/>
            <person name="Hoffmann F.G."/>
            <person name="Howard J.M."/>
            <person name="Iguchi T."/>
            <person name="Janes D.E."/>
            <person name="Khan S.Y."/>
            <person name="Kohno S."/>
            <person name="de Koning A.J."/>
            <person name="Lance S.L."/>
            <person name="McCarthy F.M."/>
            <person name="McCormack J.E."/>
            <person name="Merchant M.E."/>
            <person name="Peterson D.G."/>
            <person name="Pollock D.D."/>
            <person name="Pourmand N."/>
            <person name="Raney B.J."/>
            <person name="Roessler K.A."/>
            <person name="Sanford J.R."/>
            <person name="Sawyer R.H."/>
            <person name="Schmidt C.J."/>
            <person name="Triplett E.W."/>
            <person name="Tuberville T.D."/>
            <person name="Venegas-Anaya M."/>
            <person name="Howard J.T."/>
            <person name="Jarvis E.D."/>
            <person name="Guillette L.J.Jr."/>
            <person name="Glenn T.C."/>
            <person name="Green R.E."/>
            <person name="Ray D.A."/>
        </authorList>
    </citation>
    <scope>NUCLEOTIDE SEQUENCE [LARGE SCALE GENOMIC DNA]</scope>
    <source>
        <strain evidence="21">KSC_2009_1</strain>
    </source>
</reference>
<comment type="catalytic activity">
    <reaction evidence="15">
        <text>L-threonyl-[protein] + ATP = O-phospho-L-threonyl-[protein] + ADP + H(+)</text>
        <dbReference type="Rhea" id="RHEA:46608"/>
        <dbReference type="Rhea" id="RHEA-COMP:11060"/>
        <dbReference type="Rhea" id="RHEA-COMP:11605"/>
        <dbReference type="ChEBI" id="CHEBI:15378"/>
        <dbReference type="ChEBI" id="CHEBI:30013"/>
        <dbReference type="ChEBI" id="CHEBI:30616"/>
        <dbReference type="ChEBI" id="CHEBI:61977"/>
        <dbReference type="ChEBI" id="CHEBI:456216"/>
        <dbReference type="EC" id="2.7.11.1"/>
    </reaction>
</comment>
<dbReference type="InterPro" id="IPR000719">
    <property type="entry name" value="Prot_kinase_dom"/>
</dbReference>
<dbReference type="Gene3D" id="1.10.510.10">
    <property type="entry name" value="Transferase(Phosphotransferase) domain 1"/>
    <property type="match status" value="1"/>
</dbReference>
<proteinExistence type="inferred from homology"/>
<dbReference type="PANTHER" id="PTHR22988:SF79">
    <property type="entry name" value="LOW QUALITY PROTEIN: MYOTONIN-PROTEIN KINASE"/>
    <property type="match status" value="1"/>
</dbReference>
<comment type="subcellular location">
    <subcellularLocation>
        <location evidence="2">Cytoplasm</location>
    </subcellularLocation>
</comment>
<dbReference type="PROSITE" id="PS50011">
    <property type="entry name" value="PROTEIN_KINASE_DOM"/>
    <property type="match status" value="1"/>
</dbReference>
<dbReference type="PROSITE" id="PS00108">
    <property type="entry name" value="PROTEIN_KINASE_ST"/>
    <property type="match status" value="1"/>
</dbReference>
<dbReference type="EC" id="2.7.11.1" evidence="4"/>
<keyword evidence="10 17" id="KW-0547">Nucleotide-binding</keyword>
<feature type="region of interest" description="Disordered" evidence="18">
    <location>
        <begin position="365"/>
        <end position="403"/>
    </location>
</feature>
<evidence type="ECO:0000256" key="15">
    <source>
        <dbReference type="ARBA" id="ARBA00047899"/>
    </source>
</evidence>
<dbReference type="GO" id="GO:0046872">
    <property type="term" value="F:metal ion binding"/>
    <property type="evidence" value="ECO:0007669"/>
    <property type="project" value="UniProtKB-KW"/>
</dbReference>
<accession>A0A151P781</accession>
<evidence type="ECO:0000256" key="12">
    <source>
        <dbReference type="ARBA" id="ARBA00022840"/>
    </source>
</evidence>
<dbReference type="Proteomes" id="UP000050525">
    <property type="component" value="Unassembled WGS sequence"/>
</dbReference>
<feature type="region of interest" description="Disordered" evidence="18">
    <location>
        <begin position="453"/>
        <end position="543"/>
    </location>
</feature>
<evidence type="ECO:0000256" key="14">
    <source>
        <dbReference type="ARBA" id="ARBA00023054"/>
    </source>
</evidence>
<dbReference type="PROSITE" id="PS00107">
    <property type="entry name" value="PROTEIN_KINASE_ATP"/>
    <property type="match status" value="1"/>
</dbReference>
<keyword evidence="7" id="KW-0597">Phosphoprotein</keyword>
<keyword evidence="22" id="KW-1185">Reference proteome</keyword>
<comment type="caution">
    <text evidence="21">The sequence shown here is derived from an EMBL/GenBank/DDBJ whole genome shotgun (WGS) entry which is preliminary data.</text>
</comment>
<dbReference type="FunFam" id="3.30.200.20:FF:000017">
    <property type="entry name" value="Non-specific serine/threonine protein kinase"/>
    <property type="match status" value="1"/>
</dbReference>
<dbReference type="PANTHER" id="PTHR22988">
    <property type="entry name" value="MYOTONIC DYSTROPHY S/T KINASE-RELATED"/>
    <property type="match status" value="1"/>
</dbReference>
<dbReference type="GO" id="GO:0031032">
    <property type="term" value="P:actomyosin structure organization"/>
    <property type="evidence" value="ECO:0007669"/>
    <property type="project" value="TreeGrafter"/>
</dbReference>
<evidence type="ECO:0000256" key="8">
    <source>
        <dbReference type="ARBA" id="ARBA00022679"/>
    </source>
</evidence>
<evidence type="ECO:0000256" key="5">
    <source>
        <dbReference type="ARBA" id="ARBA00022490"/>
    </source>
</evidence>
<evidence type="ECO:0000256" key="4">
    <source>
        <dbReference type="ARBA" id="ARBA00012513"/>
    </source>
</evidence>
<dbReference type="STRING" id="8496.A0A151P781"/>
<keyword evidence="11 21" id="KW-0418">Kinase</keyword>
<feature type="compositionally biased region" description="Pro residues" evidence="18">
    <location>
        <begin position="387"/>
        <end position="403"/>
    </location>
</feature>
<keyword evidence="13" id="KW-0460">Magnesium</keyword>
<evidence type="ECO:0000259" key="20">
    <source>
        <dbReference type="PROSITE" id="PS51285"/>
    </source>
</evidence>
<evidence type="ECO:0000256" key="7">
    <source>
        <dbReference type="ARBA" id="ARBA00022553"/>
    </source>
</evidence>
<comment type="catalytic activity">
    <reaction evidence="16">
        <text>L-seryl-[protein] + ATP = O-phospho-L-seryl-[protein] + ADP + H(+)</text>
        <dbReference type="Rhea" id="RHEA:17989"/>
        <dbReference type="Rhea" id="RHEA-COMP:9863"/>
        <dbReference type="Rhea" id="RHEA-COMP:11604"/>
        <dbReference type="ChEBI" id="CHEBI:15378"/>
        <dbReference type="ChEBI" id="CHEBI:29999"/>
        <dbReference type="ChEBI" id="CHEBI:30616"/>
        <dbReference type="ChEBI" id="CHEBI:83421"/>
        <dbReference type="ChEBI" id="CHEBI:456216"/>
        <dbReference type="EC" id="2.7.11.1"/>
    </reaction>
</comment>
<dbReference type="InterPro" id="IPR050839">
    <property type="entry name" value="Rho-assoc_Ser/Thr_Kinase"/>
</dbReference>
<sequence length="608" mass="65526">MGPRRPGLGSGCFHAEPLTTRIRELQLQRDDFEVLKVIGRGAFSEVAVVRMMRTSRIYAMKVMNKWDLLKRREVSCFREERDVLVRGDKRWITELHFAFQDHDYLYLVMEYYAGGDLLTLLSRFADGVPLELARFYLAELVMAIDSVHRLGYVHRDIKPDNVLLDRCGHLRLGDFGSCLKLREDGTVSSAVAVGTPDYLSPEILAAVEAGAGSYGPECDWWALGVFAYELFYGRPPFYADSVLETYGKILHFKEHLRFPAGPAVPEAARALMRGLLCGREARLGRGGAPDFRPLGLFAGLDWDGLRGSTPPFAPGCGAATDTSNFDVLDERLTPAETLSDVLEGAPLGVHLPFVGYSYTCSALQQDETPDQAPDAAEEMECDRGAPPQGPAPPEELACPPPDAPALDLAALLELQGCEGLEPPGAGPALPSRPQEAETRNRELEAGLRRLEAEAEVAGPAQPEEGECPGAGDTGPGPSGGTRRARRCTSGGQDPGAPSTPRGIGCQHHRPRLLLTPGLRGGSAAHRRGTAGRLHPRGDDGVGNGPVLTAVSPPGRAGPPRCQYPLVVPLARHLLLFARVPRPCVVEAGYLLLCTGGRSPPTPRAPEPS</sequence>
<feature type="binding site" evidence="17">
    <location>
        <position position="61"/>
    </location>
    <ligand>
        <name>ATP</name>
        <dbReference type="ChEBI" id="CHEBI:30616"/>
    </ligand>
</feature>
<evidence type="ECO:0000256" key="6">
    <source>
        <dbReference type="ARBA" id="ARBA00022527"/>
    </source>
</evidence>
<dbReference type="GO" id="GO:0004674">
    <property type="term" value="F:protein serine/threonine kinase activity"/>
    <property type="evidence" value="ECO:0007669"/>
    <property type="project" value="UniProtKB-KW"/>
</dbReference>
<dbReference type="SUPFAM" id="SSF56112">
    <property type="entry name" value="Protein kinase-like (PK-like)"/>
    <property type="match status" value="1"/>
</dbReference>
<gene>
    <name evidence="21" type="primary">DMPK</name>
    <name evidence="21" type="ORF">Y1Q_0015384</name>
</gene>
<evidence type="ECO:0000259" key="19">
    <source>
        <dbReference type="PROSITE" id="PS50011"/>
    </source>
</evidence>
<dbReference type="InterPro" id="IPR017441">
    <property type="entry name" value="Protein_kinase_ATP_BS"/>
</dbReference>
<comment type="similarity">
    <text evidence="3">Belongs to the protein kinase superfamily. AGC Ser/Thr protein kinase family. DMPK subfamily.</text>
</comment>
<dbReference type="AlphaFoldDB" id="A0A151P781"/>
<feature type="domain" description="AGC-kinase C-terminal" evidence="20">
    <location>
        <begin position="298"/>
        <end position="368"/>
    </location>
</feature>
<dbReference type="Pfam" id="PF00069">
    <property type="entry name" value="Pkinase"/>
    <property type="match status" value="1"/>
</dbReference>
<keyword evidence="6" id="KW-0723">Serine/threonine-protein kinase</keyword>
<dbReference type="eggNOG" id="KOG0612">
    <property type="taxonomic scope" value="Eukaryota"/>
</dbReference>
<name>A0A151P781_ALLMI</name>
<dbReference type="PROSITE" id="PS51285">
    <property type="entry name" value="AGC_KINASE_CTER"/>
    <property type="match status" value="1"/>
</dbReference>
<dbReference type="FunFam" id="1.10.510.10:FF:000014">
    <property type="entry name" value="Non-specific serine/threonine protein kinase"/>
    <property type="match status" value="1"/>
</dbReference>
<evidence type="ECO:0000256" key="1">
    <source>
        <dbReference type="ARBA" id="ARBA00001946"/>
    </source>
</evidence>
<dbReference type="SMART" id="SM00220">
    <property type="entry name" value="S_TKc"/>
    <property type="match status" value="1"/>
</dbReference>
<evidence type="ECO:0000313" key="22">
    <source>
        <dbReference type="Proteomes" id="UP000050525"/>
    </source>
</evidence>
<organism evidence="21 22">
    <name type="scientific">Alligator mississippiensis</name>
    <name type="common">American alligator</name>
    <dbReference type="NCBI Taxonomy" id="8496"/>
    <lineage>
        <taxon>Eukaryota</taxon>
        <taxon>Metazoa</taxon>
        <taxon>Chordata</taxon>
        <taxon>Craniata</taxon>
        <taxon>Vertebrata</taxon>
        <taxon>Euteleostomi</taxon>
        <taxon>Archelosauria</taxon>
        <taxon>Archosauria</taxon>
        <taxon>Crocodylia</taxon>
        <taxon>Alligatoridae</taxon>
        <taxon>Alligatorinae</taxon>
        <taxon>Alligator</taxon>
    </lineage>
</organism>
<keyword evidence="14" id="KW-0175">Coiled coil</keyword>
<evidence type="ECO:0000256" key="13">
    <source>
        <dbReference type="ARBA" id="ARBA00022842"/>
    </source>
</evidence>
<dbReference type="GO" id="GO:0005737">
    <property type="term" value="C:cytoplasm"/>
    <property type="evidence" value="ECO:0007669"/>
    <property type="project" value="UniProtKB-SubCell"/>
</dbReference>
<dbReference type="GO" id="GO:0005856">
    <property type="term" value="C:cytoskeleton"/>
    <property type="evidence" value="ECO:0007669"/>
    <property type="project" value="TreeGrafter"/>
</dbReference>
<keyword evidence="9" id="KW-0479">Metal-binding</keyword>
<dbReference type="SMART" id="SM00133">
    <property type="entry name" value="S_TK_X"/>
    <property type="match status" value="1"/>
</dbReference>
<comment type="cofactor">
    <cofactor evidence="1">
        <name>Mg(2+)</name>
        <dbReference type="ChEBI" id="CHEBI:18420"/>
    </cofactor>
</comment>
<protein>
    <recommendedName>
        <fullName evidence="4">non-specific serine/threonine protein kinase</fullName>
        <ecNumber evidence="4">2.7.11.1</ecNumber>
    </recommendedName>
</protein>
<keyword evidence="12 17" id="KW-0067">ATP-binding</keyword>
<keyword evidence="8" id="KW-0808">Transferase</keyword>
<feature type="domain" description="Protein kinase" evidence="19">
    <location>
        <begin position="32"/>
        <end position="295"/>
    </location>
</feature>
<dbReference type="EMBL" id="AKHW03000702">
    <property type="protein sequence ID" value="KYO44595.1"/>
    <property type="molecule type" value="Genomic_DNA"/>
</dbReference>
<dbReference type="GO" id="GO:0005524">
    <property type="term" value="F:ATP binding"/>
    <property type="evidence" value="ECO:0007669"/>
    <property type="project" value="UniProtKB-UniRule"/>
</dbReference>
<dbReference type="InterPro" id="IPR008271">
    <property type="entry name" value="Ser/Thr_kinase_AS"/>
</dbReference>
<evidence type="ECO:0000256" key="16">
    <source>
        <dbReference type="ARBA" id="ARBA00048679"/>
    </source>
</evidence>
<dbReference type="Gene3D" id="3.30.200.20">
    <property type="entry name" value="Phosphorylase Kinase, domain 1"/>
    <property type="match status" value="1"/>
</dbReference>
<evidence type="ECO:0000256" key="11">
    <source>
        <dbReference type="ARBA" id="ARBA00022777"/>
    </source>
</evidence>